<reference evidence="3 4" key="1">
    <citation type="submission" date="2015-04" db="EMBL/GenBank/DDBJ databases">
        <title>Taxonomic description and genome sequence of Salinicoccus sediminis sp. nov., a novel hyper halotolerant bacterium isolated from marine sediment.</title>
        <authorList>
            <person name="Mathan Kumar R."/>
            <person name="Kaur G."/>
            <person name="Kumar N."/>
            <person name="Kumar A."/>
            <person name="Singh N.K."/>
            <person name="Kaur N."/>
            <person name="Mayilraj S."/>
        </authorList>
    </citation>
    <scope>NUCLEOTIDE SEQUENCE [LARGE SCALE GENOMIC DNA]</scope>
    <source>
        <strain evidence="3 4">SV-16</strain>
    </source>
</reference>
<gene>
    <name evidence="3" type="ORF">WN59_02815</name>
</gene>
<accession>A0A0M2SSZ8</accession>
<dbReference type="Gene3D" id="3.40.50.1240">
    <property type="entry name" value="Phosphoglycerate mutase-like"/>
    <property type="match status" value="1"/>
</dbReference>
<dbReference type="OrthoDB" id="9782128at2"/>
<dbReference type="PANTHER" id="PTHR48100">
    <property type="entry name" value="BROAD-SPECIFICITY PHOSPHATASE YOR283W-RELATED"/>
    <property type="match status" value="1"/>
</dbReference>
<dbReference type="RefSeq" id="WP_046512204.1">
    <property type="nucleotide sequence ID" value="NZ_LAYZ01000001.1"/>
</dbReference>
<dbReference type="InterPro" id="IPR050275">
    <property type="entry name" value="PGM_Phosphatase"/>
</dbReference>
<evidence type="ECO:0000256" key="1">
    <source>
        <dbReference type="PIRSR" id="PIRSR613078-1"/>
    </source>
</evidence>
<evidence type="ECO:0008006" key="5">
    <source>
        <dbReference type="Google" id="ProtNLM"/>
    </source>
</evidence>
<feature type="binding site" evidence="2">
    <location>
        <position position="58"/>
    </location>
    <ligand>
        <name>substrate</name>
    </ligand>
</feature>
<dbReference type="CDD" id="cd07067">
    <property type="entry name" value="HP_PGM_like"/>
    <property type="match status" value="1"/>
</dbReference>
<proteinExistence type="predicted"/>
<evidence type="ECO:0000256" key="2">
    <source>
        <dbReference type="PIRSR" id="PIRSR613078-2"/>
    </source>
</evidence>
<evidence type="ECO:0000313" key="4">
    <source>
        <dbReference type="Proteomes" id="UP000034287"/>
    </source>
</evidence>
<organism evidence="3 4">
    <name type="scientific">Salinicoccus sediminis</name>
    <dbReference type="NCBI Taxonomy" id="1432562"/>
    <lineage>
        <taxon>Bacteria</taxon>
        <taxon>Bacillati</taxon>
        <taxon>Bacillota</taxon>
        <taxon>Bacilli</taxon>
        <taxon>Bacillales</taxon>
        <taxon>Staphylococcaceae</taxon>
        <taxon>Salinicoccus</taxon>
    </lineage>
</organism>
<feature type="binding site" evidence="2">
    <location>
        <begin position="8"/>
        <end position="15"/>
    </location>
    <ligand>
        <name>substrate</name>
    </ligand>
</feature>
<dbReference type="Proteomes" id="UP000034287">
    <property type="component" value="Unassembled WGS sequence"/>
</dbReference>
<keyword evidence="4" id="KW-1185">Reference proteome</keyword>
<dbReference type="PANTHER" id="PTHR48100:SF59">
    <property type="entry name" value="ADENOSYLCOBALAMIN_ALPHA-RIBAZOLE PHOSPHATASE"/>
    <property type="match status" value="1"/>
</dbReference>
<sequence>MTKICLVRHGLTDYNARRKLQGVSDIPLNHEGEYQAQCASEKLKDYHFDVIISSPLMRAYRTAEIINEYHGLEIETMDELKEQSFGPLEGHHIDDIQAKYPDGIFPGAETFESLSNRVAKAIDEIERKYPDKHILLTAHSRTIKSILALYSEEIHMFETKLDNCSLSHIECVDSKWAVNDFNITTQPAVDR</sequence>
<feature type="active site" description="Proton donor/acceptor" evidence="1">
    <location>
        <position position="82"/>
    </location>
</feature>
<dbReference type="EMBL" id="LAYZ01000001">
    <property type="protein sequence ID" value="KKK35765.1"/>
    <property type="molecule type" value="Genomic_DNA"/>
</dbReference>
<dbReference type="InterPro" id="IPR029033">
    <property type="entry name" value="His_PPase_superfam"/>
</dbReference>
<dbReference type="GO" id="GO:0005737">
    <property type="term" value="C:cytoplasm"/>
    <property type="evidence" value="ECO:0007669"/>
    <property type="project" value="TreeGrafter"/>
</dbReference>
<dbReference type="SMART" id="SM00855">
    <property type="entry name" value="PGAM"/>
    <property type="match status" value="1"/>
</dbReference>
<dbReference type="AlphaFoldDB" id="A0A0M2SSZ8"/>
<feature type="active site" description="Tele-phosphohistidine intermediate" evidence="1">
    <location>
        <position position="9"/>
    </location>
</feature>
<name>A0A0M2SSZ8_9STAP</name>
<protein>
    <recommendedName>
        <fullName evidence="5">Phosphoglycerate mutase</fullName>
    </recommendedName>
</protein>
<dbReference type="GO" id="GO:0016791">
    <property type="term" value="F:phosphatase activity"/>
    <property type="evidence" value="ECO:0007669"/>
    <property type="project" value="TreeGrafter"/>
</dbReference>
<dbReference type="Pfam" id="PF00300">
    <property type="entry name" value="His_Phos_1"/>
    <property type="match status" value="1"/>
</dbReference>
<dbReference type="InterPro" id="IPR013078">
    <property type="entry name" value="His_Pase_superF_clade-1"/>
</dbReference>
<dbReference type="STRING" id="1432562.WN59_02815"/>
<dbReference type="PATRIC" id="fig|1432562.3.peg.578"/>
<dbReference type="SUPFAM" id="SSF53254">
    <property type="entry name" value="Phosphoglycerate mutase-like"/>
    <property type="match status" value="1"/>
</dbReference>
<evidence type="ECO:0000313" key="3">
    <source>
        <dbReference type="EMBL" id="KKK35765.1"/>
    </source>
</evidence>
<comment type="caution">
    <text evidence="3">The sequence shown here is derived from an EMBL/GenBank/DDBJ whole genome shotgun (WGS) entry which is preliminary data.</text>
</comment>